<dbReference type="Gene3D" id="3.30.70.270">
    <property type="match status" value="1"/>
</dbReference>
<reference evidence="1" key="1">
    <citation type="journal article" date="2016" name="Gigascience">
        <title>De novo construction of an expanded transcriptome assembly for the western tarnished plant bug, Lygus hesperus.</title>
        <authorList>
            <person name="Tassone E.E."/>
            <person name="Geib S.M."/>
            <person name="Hall B."/>
            <person name="Fabrick J.A."/>
            <person name="Brent C.S."/>
            <person name="Hull J.J."/>
        </authorList>
    </citation>
    <scope>NUCLEOTIDE SEQUENCE</scope>
</reference>
<dbReference type="PANTHER" id="PTHR47331">
    <property type="entry name" value="PHD-TYPE DOMAIN-CONTAINING PROTEIN"/>
    <property type="match status" value="1"/>
</dbReference>
<dbReference type="GO" id="GO:0006508">
    <property type="term" value="P:proteolysis"/>
    <property type="evidence" value="ECO:0007669"/>
    <property type="project" value="InterPro"/>
</dbReference>
<accession>A0A146LBJ7</accession>
<dbReference type="GO" id="GO:0071897">
    <property type="term" value="P:DNA biosynthetic process"/>
    <property type="evidence" value="ECO:0007669"/>
    <property type="project" value="UniProtKB-ARBA"/>
</dbReference>
<dbReference type="GO" id="GO:0004190">
    <property type="term" value="F:aspartic-type endopeptidase activity"/>
    <property type="evidence" value="ECO:0007669"/>
    <property type="project" value="InterPro"/>
</dbReference>
<sequence>KLPLRTLYDRLETQIRALETLGMRSDKFSYLLTPLVESALPDLVLKDWERHSVTQLPVSATPDAEETPEEVDKLRLLLNFVKLEVESEERLSLARGTFAPVSKPSSTKGNCESKYKNKVKVATAADLVNIKPSKNSSCIFCSDDVSHASADCFKARARSLEEIQTLMKERGCCFLCMRRGHNKIKCKVFLKCIICEGRHVPLLCPSRNTMDSKETGEEPVTHHSLANTSNQLVIMQTLLVRLRGFPDMTARVLFDSGSQRSYITKRLASKLNYTPTDKVTLEHALFGGSVSDAKTHACYKVHVVSMDRRYSCNFDVLDSEEICHAIPSVPMSNFISELRKHDISLSDREGGPIDILIGADIAGKLITGKRVVLNNGLVAFHTHLGWTLMGKIPQPCSQYMSNISLFTVDVSAQNLWKLETIGIEDSAEVLTREQKALAAKEYFLDTVRILDDGRYQVRLPWREDHPPLQRNFNLALKRWESTSRKLKTTDSEAAYADVLTDWQRSGIIEEVPGDDWDSGHYLPHRPVFKEHSTTPVRPVFDASAKEKGHPSLNQCLETGPNLIELIPSVLLRFREGKIGLIADIKKAFLQISIDPTDRDSVRFLWKDTYGRMKIFRHARVPFGVCSSPFLLGAVLEHHLDRCLRMIHEGALSFERNVVEQLRRCLYVDNYVGSVAQIDDIQPFIDQAKSIFAIACFDLRGWTYTEPDLADHGETPVLGLIWDRKSDIL</sequence>
<dbReference type="EMBL" id="GDHC01013694">
    <property type="protein sequence ID" value="JAQ04935.1"/>
    <property type="molecule type" value="Transcribed_RNA"/>
</dbReference>
<dbReference type="PANTHER" id="PTHR47331:SF5">
    <property type="entry name" value="RIBONUCLEASE H"/>
    <property type="match status" value="1"/>
</dbReference>
<dbReference type="InterPro" id="IPR001969">
    <property type="entry name" value="Aspartic_peptidase_AS"/>
</dbReference>
<name>A0A146LBJ7_LYGHE</name>
<gene>
    <name evidence="1" type="ORF">g.84497</name>
</gene>
<dbReference type="PROSITE" id="PS00141">
    <property type="entry name" value="ASP_PROTEASE"/>
    <property type="match status" value="1"/>
</dbReference>
<dbReference type="Gene3D" id="2.40.70.10">
    <property type="entry name" value="Acid Proteases"/>
    <property type="match status" value="1"/>
</dbReference>
<proteinExistence type="predicted"/>
<feature type="non-terminal residue" evidence="1">
    <location>
        <position position="728"/>
    </location>
</feature>
<feature type="non-terminal residue" evidence="1">
    <location>
        <position position="1"/>
    </location>
</feature>
<dbReference type="InterPro" id="IPR021109">
    <property type="entry name" value="Peptidase_aspartic_dom_sf"/>
</dbReference>
<dbReference type="InterPro" id="IPR043502">
    <property type="entry name" value="DNA/RNA_pol_sf"/>
</dbReference>
<dbReference type="AlphaFoldDB" id="A0A146LBJ7"/>
<dbReference type="SUPFAM" id="SSF56672">
    <property type="entry name" value="DNA/RNA polymerases"/>
    <property type="match status" value="1"/>
</dbReference>
<organism evidence="1">
    <name type="scientific">Lygus hesperus</name>
    <name type="common">Western plant bug</name>
    <dbReference type="NCBI Taxonomy" id="30085"/>
    <lineage>
        <taxon>Eukaryota</taxon>
        <taxon>Metazoa</taxon>
        <taxon>Ecdysozoa</taxon>
        <taxon>Arthropoda</taxon>
        <taxon>Hexapoda</taxon>
        <taxon>Insecta</taxon>
        <taxon>Pterygota</taxon>
        <taxon>Neoptera</taxon>
        <taxon>Paraneoptera</taxon>
        <taxon>Hemiptera</taxon>
        <taxon>Heteroptera</taxon>
        <taxon>Panheteroptera</taxon>
        <taxon>Cimicomorpha</taxon>
        <taxon>Miridae</taxon>
        <taxon>Mirini</taxon>
        <taxon>Lygus</taxon>
    </lineage>
</organism>
<protein>
    <submittedName>
        <fullName evidence="1">Uncharacterized protein</fullName>
    </submittedName>
</protein>
<evidence type="ECO:0000313" key="1">
    <source>
        <dbReference type="EMBL" id="JAQ04935.1"/>
    </source>
</evidence>
<dbReference type="Gene3D" id="3.10.10.10">
    <property type="entry name" value="HIV Type 1 Reverse Transcriptase, subunit A, domain 1"/>
    <property type="match status" value="1"/>
</dbReference>
<dbReference type="InterPro" id="IPR043128">
    <property type="entry name" value="Rev_trsase/Diguanyl_cyclase"/>
</dbReference>